<comment type="caution">
    <text evidence="1">The sequence shown here is derived from an EMBL/GenBank/DDBJ whole genome shotgun (WGS) entry which is preliminary data.</text>
</comment>
<reference evidence="1 2" key="1">
    <citation type="submission" date="2016-10" db="EMBL/GenBank/DDBJ databases">
        <title>Genome sequence of the basidiomycete white-rot fungus Trametes pubescens.</title>
        <authorList>
            <person name="Makela M.R."/>
            <person name="Granchi Z."/>
            <person name="Peng M."/>
            <person name="De Vries R.P."/>
            <person name="Grigoriev I."/>
            <person name="Riley R."/>
            <person name="Hilden K."/>
        </authorList>
    </citation>
    <scope>NUCLEOTIDE SEQUENCE [LARGE SCALE GENOMIC DNA]</scope>
    <source>
        <strain evidence="1 2">FBCC735</strain>
    </source>
</reference>
<sequence>MGLGNGMHGHRIHPRQEVTAKWLRIAAKADFLHALLAKEILGLGIIWRWSLLVPGIWVEIRLRVSEGPETSVQAPEDRSNKGLIRMVKRSLCIAHGTHIRQRGMVERHK</sequence>
<dbReference type="Proteomes" id="UP000184267">
    <property type="component" value="Unassembled WGS sequence"/>
</dbReference>
<protein>
    <submittedName>
        <fullName evidence="1">Uncharacterized protein</fullName>
    </submittedName>
</protein>
<dbReference type="EMBL" id="MNAD01001652">
    <property type="protein sequence ID" value="OJT02671.1"/>
    <property type="molecule type" value="Genomic_DNA"/>
</dbReference>
<dbReference type="AlphaFoldDB" id="A0A1M2V509"/>
<accession>A0A1M2V509</accession>
<keyword evidence="2" id="KW-1185">Reference proteome</keyword>
<gene>
    <name evidence="1" type="ORF">TRAPUB_6780</name>
</gene>
<proteinExistence type="predicted"/>
<name>A0A1M2V509_TRAPU</name>
<organism evidence="1 2">
    <name type="scientific">Trametes pubescens</name>
    <name type="common">White-rot fungus</name>
    <dbReference type="NCBI Taxonomy" id="154538"/>
    <lineage>
        <taxon>Eukaryota</taxon>
        <taxon>Fungi</taxon>
        <taxon>Dikarya</taxon>
        <taxon>Basidiomycota</taxon>
        <taxon>Agaricomycotina</taxon>
        <taxon>Agaricomycetes</taxon>
        <taxon>Polyporales</taxon>
        <taxon>Polyporaceae</taxon>
        <taxon>Trametes</taxon>
    </lineage>
</organism>
<evidence type="ECO:0000313" key="1">
    <source>
        <dbReference type="EMBL" id="OJT02671.1"/>
    </source>
</evidence>
<evidence type="ECO:0000313" key="2">
    <source>
        <dbReference type="Proteomes" id="UP000184267"/>
    </source>
</evidence>